<dbReference type="SUPFAM" id="SSF53850">
    <property type="entry name" value="Periplasmic binding protein-like II"/>
    <property type="match status" value="1"/>
</dbReference>
<organism evidence="5 6">
    <name type="scientific">Helicobacter fennelliae</name>
    <dbReference type="NCBI Taxonomy" id="215"/>
    <lineage>
        <taxon>Bacteria</taxon>
        <taxon>Pseudomonadati</taxon>
        <taxon>Campylobacterota</taxon>
        <taxon>Epsilonproteobacteria</taxon>
        <taxon>Campylobacterales</taxon>
        <taxon>Helicobacteraceae</taxon>
        <taxon>Helicobacter</taxon>
    </lineage>
</organism>
<dbReference type="Pfam" id="PF02621">
    <property type="entry name" value="VitK2_biosynth"/>
    <property type="match status" value="1"/>
</dbReference>
<keyword evidence="5" id="KW-0436">Ligase</keyword>
<dbReference type="EC" id="4.1.99.29" evidence="4"/>
<dbReference type="GO" id="GO:0009234">
    <property type="term" value="P:menaquinone biosynthetic process"/>
    <property type="evidence" value="ECO:0007669"/>
    <property type="project" value="UniProtKB-UniRule"/>
</dbReference>
<evidence type="ECO:0000256" key="4">
    <source>
        <dbReference type="HAMAP-Rule" id="MF_00996"/>
    </source>
</evidence>
<dbReference type="GO" id="GO:0016874">
    <property type="term" value="F:ligase activity"/>
    <property type="evidence" value="ECO:0007669"/>
    <property type="project" value="UniProtKB-KW"/>
</dbReference>
<name>A0A2X3BDC8_9HELI</name>
<comment type="catalytic activity">
    <reaction evidence="4">
        <text>cyclic dehypoxanthinylfutalosinate = 1,4-dihydroxy-6-naphthoate + dihydroxyacetone</text>
        <dbReference type="Rhea" id="RHEA:33087"/>
        <dbReference type="ChEBI" id="CHEBI:16016"/>
        <dbReference type="ChEBI" id="CHEBI:64254"/>
        <dbReference type="ChEBI" id="CHEBI:64270"/>
        <dbReference type="EC" id="4.1.99.29"/>
    </reaction>
</comment>
<protein>
    <recommendedName>
        <fullName evidence="4">1,4-dihydroxy-6-naphtoate synthase</fullName>
        <ecNumber evidence="4">4.1.99.29</ecNumber>
    </recommendedName>
    <alternativeName>
        <fullName evidence="4">Menaquinone biosynthetic enzyme MqnD</fullName>
    </alternativeName>
</protein>
<dbReference type="Proteomes" id="UP000250166">
    <property type="component" value="Unassembled WGS sequence"/>
</dbReference>
<reference evidence="5 6" key="1">
    <citation type="submission" date="2018-06" db="EMBL/GenBank/DDBJ databases">
        <authorList>
            <consortium name="Pathogen Informatics"/>
            <person name="Doyle S."/>
        </authorList>
    </citation>
    <scope>NUCLEOTIDE SEQUENCE [LARGE SCALE GENOMIC DNA]</scope>
    <source>
        <strain evidence="5 6">NCTC13102</strain>
    </source>
</reference>
<comment type="caution">
    <text evidence="4">Lacks conserved residue(s) required for the propagation of feature annotation.</text>
</comment>
<feature type="active site" description="Proton acceptor" evidence="4">
    <location>
        <position position="145"/>
    </location>
</feature>
<dbReference type="PANTHER" id="PTHR37167">
    <property type="entry name" value="1,4-DIHYDROXY-6-NAPHTOATE SYNTHASE"/>
    <property type="match status" value="1"/>
</dbReference>
<comment type="function">
    <text evidence="4">Catalyzes the conversion of cyclic dehypoxanthine futalosine (cyclic DHFL) into 1,4-dihydroxy-6-naphthoate, a step in the biosynthesis of menaquinone (MK, vitamin K2).</text>
</comment>
<comment type="similarity">
    <text evidence="4">Belongs to the MqnA/MqnD family. MqnD subfamily.</text>
</comment>
<dbReference type="InterPro" id="IPR003773">
    <property type="entry name" value="Menaquinone_biosynth"/>
</dbReference>
<dbReference type="HAMAP" id="MF_00996">
    <property type="entry name" value="MqnD"/>
    <property type="match status" value="1"/>
</dbReference>
<dbReference type="PANTHER" id="PTHR37167:SF1">
    <property type="entry name" value="1,4-DIHYDROXY-6-NAPHTOATE SYNTHASE"/>
    <property type="match status" value="1"/>
</dbReference>
<evidence type="ECO:0000256" key="2">
    <source>
        <dbReference type="ARBA" id="ARBA00022428"/>
    </source>
</evidence>
<evidence type="ECO:0000256" key="1">
    <source>
        <dbReference type="ARBA" id="ARBA00004863"/>
    </source>
</evidence>
<dbReference type="RefSeq" id="WP_112058730.1">
    <property type="nucleotide sequence ID" value="NZ_UAWL01000006.1"/>
</dbReference>
<dbReference type="CDD" id="cd13534">
    <property type="entry name" value="PBP2_MqnD_like"/>
    <property type="match status" value="1"/>
</dbReference>
<dbReference type="Gene3D" id="3.40.190.10">
    <property type="entry name" value="Periplasmic binding protein-like II"/>
    <property type="match status" value="2"/>
</dbReference>
<evidence type="ECO:0000313" key="5">
    <source>
        <dbReference type="EMBL" id="SQB98871.1"/>
    </source>
</evidence>
<dbReference type="EMBL" id="UAWL01000006">
    <property type="protein sequence ID" value="SQB98871.1"/>
    <property type="molecule type" value="Genomic_DNA"/>
</dbReference>
<keyword evidence="2 4" id="KW-0474">Menaquinone biosynthesis</keyword>
<comment type="pathway">
    <text evidence="1 4">Quinol/quinone metabolism; menaquinone biosynthesis.</text>
</comment>
<dbReference type="AlphaFoldDB" id="A0A2X3BDC8"/>
<sequence length="286" mass="32411">MITVAHSPDADDIFMYYAIAFGWVDSRLNQCFSNIALDIQTLNDATLNQKFDVSAISFALYPFVRESYALLRTGVSFGNGYGPKLIKRKNTTLKPHFKVALSGKHTTNALLFRLAYPNAKIVYKNFLEIEQSVLNGEVDAGVLIHESILNFSDKLEVEREIWGIWCELAGQEIPLPLGGMALRRSIPLNKALDIEETLTKAVLIATQNKPILSKMLCERNLIRVNATELDTYLNLYANNDSITLSNQQFLALDTLFKLGYDNGIYDTEIHCKDYMLPKEYLNFRHS</sequence>
<dbReference type="UniPathway" id="UPA00079"/>
<proteinExistence type="inferred from homology"/>
<dbReference type="InterPro" id="IPR030869">
    <property type="entry name" value="MqnD"/>
</dbReference>
<dbReference type="GO" id="GO:0016830">
    <property type="term" value="F:carbon-carbon lyase activity"/>
    <property type="evidence" value="ECO:0007669"/>
    <property type="project" value="UniProtKB-UniRule"/>
</dbReference>
<keyword evidence="3 4" id="KW-0456">Lyase</keyword>
<evidence type="ECO:0000313" key="6">
    <source>
        <dbReference type="Proteomes" id="UP000250166"/>
    </source>
</evidence>
<gene>
    <name evidence="4" type="primary">mqnD</name>
    <name evidence="5" type="ORF">NCTC13102_01342</name>
</gene>
<evidence type="ECO:0000256" key="3">
    <source>
        <dbReference type="ARBA" id="ARBA00023239"/>
    </source>
</evidence>
<accession>A0A2X3BDC8</accession>